<dbReference type="AlphaFoldDB" id="A0A1G7FW95"/>
<dbReference type="InterPro" id="IPR012910">
    <property type="entry name" value="Plug_dom"/>
</dbReference>
<dbReference type="Proteomes" id="UP000198748">
    <property type="component" value="Unassembled WGS sequence"/>
</dbReference>
<dbReference type="InterPro" id="IPR008969">
    <property type="entry name" value="CarboxyPept-like_regulatory"/>
</dbReference>
<dbReference type="InterPro" id="IPR023996">
    <property type="entry name" value="TonB-dep_OMP_SusC/RagA"/>
</dbReference>
<evidence type="ECO:0000256" key="8">
    <source>
        <dbReference type="SAM" id="Phobius"/>
    </source>
</evidence>
<dbReference type="NCBIfam" id="TIGR04057">
    <property type="entry name" value="SusC_RagA_signa"/>
    <property type="match status" value="1"/>
</dbReference>
<dbReference type="RefSeq" id="WP_090149921.1">
    <property type="nucleotide sequence ID" value="NZ_FNAN01000007.1"/>
</dbReference>
<dbReference type="SMART" id="SM00965">
    <property type="entry name" value="STN"/>
    <property type="match status" value="1"/>
</dbReference>
<dbReference type="Pfam" id="PF13715">
    <property type="entry name" value="CarbopepD_reg_2"/>
    <property type="match status" value="1"/>
</dbReference>
<organism evidence="10 11">
    <name type="scientific">Dyadobacter soli</name>
    <dbReference type="NCBI Taxonomy" id="659014"/>
    <lineage>
        <taxon>Bacteria</taxon>
        <taxon>Pseudomonadati</taxon>
        <taxon>Bacteroidota</taxon>
        <taxon>Cytophagia</taxon>
        <taxon>Cytophagales</taxon>
        <taxon>Spirosomataceae</taxon>
        <taxon>Dyadobacter</taxon>
    </lineage>
</organism>
<evidence type="ECO:0000313" key="11">
    <source>
        <dbReference type="Proteomes" id="UP000198748"/>
    </source>
</evidence>
<keyword evidence="2 7" id="KW-0813">Transport</keyword>
<accession>A0A1G7FW95</accession>
<dbReference type="NCBIfam" id="TIGR04056">
    <property type="entry name" value="OMP_RagA_SusC"/>
    <property type="match status" value="1"/>
</dbReference>
<evidence type="ECO:0000256" key="1">
    <source>
        <dbReference type="ARBA" id="ARBA00004571"/>
    </source>
</evidence>
<evidence type="ECO:0000256" key="5">
    <source>
        <dbReference type="ARBA" id="ARBA00023136"/>
    </source>
</evidence>
<feature type="transmembrane region" description="Helical" evidence="8">
    <location>
        <begin position="38"/>
        <end position="56"/>
    </location>
</feature>
<protein>
    <submittedName>
        <fullName evidence="10">TonB-linked outer membrane protein, SusC/RagA family</fullName>
    </submittedName>
</protein>
<dbReference type="SUPFAM" id="SSF56935">
    <property type="entry name" value="Porins"/>
    <property type="match status" value="1"/>
</dbReference>
<dbReference type="PROSITE" id="PS52016">
    <property type="entry name" value="TONB_DEPENDENT_REC_3"/>
    <property type="match status" value="1"/>
</dbReference>
<dbReference type="InterPro" id="IPR036942">
    <property type="entry name" value="Beta-barrel_TonB_sf"/>
</dbReference>
<dbReference type="OrthoDB" id="9768177at2"/>
<comment type="similarity">
    <text evidence="7">Belongs to the TonB-dependent receptor family.</text>
</comment>
<proteinExistence type="inferred from homology"/>
<feature type="domain" description="Secretin/TonB short N-terminal" evidence="9">
    <location>
        <begin position="87"/>
        <end position="137"/>
    </location>
</feature>
<keyword evidence="4 7" id="KW-0812">Transmembrane</keyword>
<keyword evidence="6 7" id="KW-0998">Cell outer membrane</keyword>
<dbReference type="InterPro" id="IPR037066">
    <property type="entry name" value="Plug_dom_sf"/>
</dbReference>
<dbReference type="Gene3D" id="2.40.170.20">
    <property type="entry name" value="TonB-dependent receptor, beta-barrel domain"/>
    <property type="match status" value="1"/>
</dbReference>
<evidence type="ECO:0000259" key="9">
    <source>
        <dbReference type="SMART" id="SM00965"/>
    </source>
</evidence>
<dbReference type="SUPFAM" id="SSF49464">
    <property type="entry name" value="Carboxypeptidase regulatory domain-like"/>
    <property type="match status" value="1"/>
</dbReference>
<keyword evidence="8" id="KW-1133">Transmembrane helix</keyword>
<dbReference type="InterPro" id="IPR023997">
    <property type="entry name" value="TonB-dep_OMP_SusC/RagA_CS"/>
</dbReference>
<keyword evidence="11" id="KW-1185">Reference proteome</keyword>
<dbReference type="Gene3D" id="2.60.40.1120">
    <property type="entry name" value="Carboxypeptidase-like, regulatory domain"/>
    <property type="match status" value="1"/>
</dbReference>
<dbReference type="EMBL" id="FNAN01000007">
    <property type="protein sequence ID" value="SDE80154.1"/>
    <property type="molecule type" value="Genomic_DNA"/>
</dbReference>
<evidence type="ECO:0000256" key="3">
    <source>
        <dbReference type="ARBA" id="ARBA00022452"/>
    </source>
</evidence>
<dbReference type="Pfam" id="PF07715">
    <property type="entry name" value="Plug"/>
    <property type="match status" value="1"/>
</dbReference>
<keyword evidence="5 7" id="KW-0472">Membrane</keyword>
<keyword evidence="3 7" id="KW-1134">Transmembrane beta strand</keyword>
<dbReference type="InterPro" id="IPR011662">
    <property type="entry name" value="Secretin/TonB_short_N"/>
</dbReference>
<evidence type="ECO:0000313" key="10">
    <source>
        <dbReference type="EMBL" id="SDE80154.1"/>
    </source>
</evidence>
<reference evidence="11" key="1">
    <citation type="submission" date="2016-10" db="EMBL/GenBank/DDBJ databases">
        <authorList>
            <person name="Varghese N."/>
            <person name="Submissions S."/>
        </authorList>
    </citation>
    <scope>NUCLEOTIDE SEQUENCE [LARGE SCALE GENOMIC DNA]</scope>
    <source>
        <strain evidence="11">DSM 25329</strain>
    </source>
</reference>
<sequence length="1198" mass="134348">MNFHSEGKTVPDAQQGFHCLAERLAETLRISTLSKRQIIMRLNLIMVMLIALLVRAQAGSFAQPITLAEKNAPIERVFGVIEAQSGHVFFYNSEEVRGMKVSLNMKNASLQETLKQCFQGLPLTYKIVDKTVVVRKLETPAKPAAEPQPMSVVHDMRAEIRITGKVTDDKGDALPGVSILLKGSSQGTSSDINGNWELSVPDKAAILVFSFVGFTTQEVTVGNQSAINITMAPDVRGLEELVVVGYGAQKKVNLTGAITSVNSVDLNNQSASNLSNTLAGRAPGVNVTNTSGLSGASSSIRMRGSFGDPLYVIDGIVRDKEAFDVLEANEVDQMNFLKDAATASIYGSRAGNGVVMVTTKSGAQGKPTFNFQSNYSTNRPTQTLLSDLTTAEDELIYQNRVAEFNGTPIPNGQREFDYFKDKRYNVHDFIWQNPYSHRHSLSVTGGDKKITYYSLLSYRGEEGSYKSLENGKFNLRANVTAQINDDVKVGLNIAAYQQSMDRFYWPFTLDDDFDVSDLYRVTFNWPKLYPFYTEADGTPSNQPTAYPVQTPMGSWQAWNVIDQVIGDRYIKTRDRNMNSILTLDIKLDKLIPGLSTKIVGNYIAEDFMKKKYMTFQKNYVFNQADPNGNRFIPAAPDENKINIFTFSQNQQSLNYNLSTGWSYQFDWFLNYSRTFGKHGIDGLMVFEQAQSGYTSASAQLEEPLTPYDQSFVYSTDTQRRNGSAYEEIGARQSWIGRFNYNFDSRYIAEFSFRYDGNTLFPKGKRWGFFPSVSAAWRISEEAFMKNSNSFLDDLKLRLSYGTTGNDLNVNNLKINPFSYSYRYQNAGSYIFGDRLYQSIAPGATPNPNLTWATSATYNVGLDFGFLKNRLYGTLDVFLKKETNILGSRVVTLPDNYGQSLAPENYAARSWRGGELFMEWRDKAFDNKVNYSINANIGYSKDRWDILDESAAFQPGGNRHFQSQVGQPANRIIGLKTIGMVRTQDQLDALLASGLKQYGRNPYLGGLYFEDFRGDGYSPGPDGKIDGNDIQVLSTNATPRINFGFGLNVSYKGLAINSHFQGVGAYDRIISNQEGEGMRQHGGTVRPYYPIWADDVWTPENPNAKYPRPIGQNWYESGTGATSFWIRNGAYMRLKNLNIAYNIPKKWANMLKLGSLQVYANGTNLFAISKVKEFHDPEQKNYDSFPIMKTYTVGLDLKF</sequence>
<comment type="subcellular location">
    <subcellularLocation>
        <location evidence="1 7">Cell outer membrane</location>
        <topology evidence="1 7">Multi-pass membrane protein</topology>
    </subcellularLocation>
</comment>
<evidence type="ECO:0000256" key="6">
    <source>
        <dbReference type="ARBA" id="ARBA00023237"/>
    </source>
</evidence>
<evidence type="ECO:0000256" key="4">
    <source>
        <dbReference type="ARBA" id="ARBA00022692"/>
    </source>
</evidence>
<name>A0A1G7FW95_9BACT</name>
<dbReference type="Gene3D" id="2.170.130.10">
    <property type="entry name" value="TonB-dependent receptor, plug domain"/>
    <property type="match status" value="1"/>
</dbReference>
<evidence type="ECO:0000256" key="2">
    <source>
        <dbReference type="ARBA" id="ARBA00022448"/>
    </source>
</evidence>
<gene>
    <name evidence="10" type="ORF">SAMN04487996_10732</name>
</gene>
<dbReference type="GO" id="GO:0009279">
    <property type="term" value="C:cell outer membrane"/>
    <property type="evidence" value="ECO:0007669"/>
    <property type="project" value="UniProtKB-SubCell"/>
</dbReference>
<evidence type="ECO:0000256" key="7">
    <source>
        <dbReference type="PROSITE-ProRule" id="PRU01360"/>
    </source>
</evidence>
<dbReference type="Pfam" id="PF07660">
    <property type="entry name" value="STN"/>
    <property type="match status" value="1"/>
</dbReference>
<dbReference type="STRING" id="659014.SAMN04487996_10732"/>
<dbReference type="InterPro" id="IPR039426">
    <property type="entry name" value="TonB-dep_rcpt-like"/>
</dbReference>